<accession>A0ABV3P2F0</accession>
<keyword evidence="2" id="KW-0812">Transmembrane</keyword>
<keyword evidence="2" id="KW-1133">Transmembrane helix</keyword>
<feature type="transmembrane region" description="Helical" evidence="2">
    <location>
        <begin position="33"/>
        <end position="58"/>
    </location>
</feature>
<feature type="transmembrane region" description="Helical" evidence="2">
    <location>
        <begin position="70"/>
        <end position="90"/>
    </location>
</feature>
<protein>
    <submittedName>
        <fullName evidence="4">DUF4328 domain-containing protein</fullName>
    </submittedName>
</protein>
<sequence length="209" mass="22010">MDGPQASWQQSDPGSPWVLTPPPAGPLEPVGGLATAVLVLSAVVVAVDLLTALSSFGADPTSAFGVAPEVFALSTVCWLATLVVTSVWLLRVRRNAERMSPFHHHVRSRGWAWAGWMVPVVCWWFPFQVVRDALTASAAAHPGRLPRPPLALWWGTWVASQALTSTSSWVGGGVGPAAGTVQLLGVAVLGVALAAWVRVVRTATALQTP</sequence>
<evidence type="ECO:0000256" key="1">
    <source>
        <dbReference type="SAM" id="MobiDB-lite"/>
    </source>
</evidence>
<feature type="transmembrane region" description="Helical" evidence="2">
    <location>
        <begin position="110"/>
        <end position="130"/>
    </location>
</feature>
<comment type="caution">
    <text evidence="4">The sequence shown here is derived from an EMBL/GenBank/DDBJ whole genome shotgun (WGS) entry which is preliminary data.</text>
</comment>
<keyword evidence="5" id="KW-1185">Reference proteome</keyword>
<feature type="domain" description="DUF4328" evidence="3">
    <location>
        <begin position="72"/>
        <end position="167"/>
    </location>
</feature>
<dbReference type="EMBL" id="JBFNQN010000001">
    <property type="protein sequence ID" value="MEW9263442.1"/>
    <property type="molecule type" value="Genomic_DNA"/>
</dbReference>
<gene>
    <name evidence="4" type="ORF">AB1207_01655</name>
</gene>
<name>A0ABV3P2F0_9ACTN</name>
<organism evidence="4 5">
    <name type="scientific">Kineococcus endophyticus</name>
    <dbReference type="NCBI Taxonomy" id="1181883"/>
    <lineage>
        <taxon>Bacteria</taxon>
        <taxon>Bacillati</taxon>
        <taxon>Actinomycetota</taxon>
        <taxon>Actinomycetes</taxon>
        <taxon>Kineosporiales</taxon>
        <taxon>Kineosporiaceae</taxon>
        <taxon>Kineococcus</taxon>
    </lineage>
</organism>
<evidence type="ECO:0000256" key="2">
    <source>
        <dbReference type="SAM" id="Phobius"/>
    </source>
</evidence>
<proteinExistence type="predicted"/>
<feature type="compositionally biased region" description="Polar residues" evidence="1">
    <location>
        <begin position="1"/>
        <end position="13"/>
    </location>
</feature>
<keyword evidence="2" id="KW-0472">Membrane</keyword>
<dbReference type="InterPro" id="IPR025565">
    <property type="entry name" value="DUF4328"/>
</dbReference>
<evidence type="ECO:0000313" key="5">
    <source>
        <dbReference type="Proteomes" id="UP001555826"/>
    </source>
</evidence>
<dbReference type="RefSeq" id="WP_367636025.1">
    <property type="nucleotide sequence ID" value="NZ_JBFNQN010000001.1"/>
</dbReference>
<feature type="transmembrane region" description="Helical" evidence="2">
    <location>
        <begin position="177"/>
        <end position="197"/>
    </location>
</feature>
<reference evidence="4 5" key="1">
    <citation type="submission" date="2024-07" db="EMBL/GenBank/DDBJ databases">
        <authorList>
            <person name="Thanompreechachai J."/>
            <person name="Duangmal K."/>
        </authorList>
    </citation>
    <scope>NUCLEOTIDE SEQUENCE [LARGE SCALE GENOMIC DNA]</scope>
    <source>
        <strain evidence="4 5">KCTC 19886</strain>
    </source>
</reference>
<feature type="region of interest" description="Disordered" evidence="1">
    <location>
        <begin position="1"/>
        <end position="21"/>
    </location>
</feature>
<evidence type="ECO:0000259" key="3">
    <source>
        <dbReference type="Pfam" id="PF14219"/>
    </source>
</evidence>
<evidence type="ECO:0000313" key="4">
    <source>
        <dbReference type="EMBL" id="MEW9263442.1"/>
    </source>
</evidence>
<dbReference type="Proteomes" id="UP001555826">
    <property type="component" value="Unassembled WGS sequence"/>
</dbReference>
<dbReference type="Pfam" id="PF14219">
    <property type="entry name" value="DUF4328"/>
    <property type="match status" value="1"/>
</dbReference>